<dbReference type="Pfam" id="PF00646">
    <property type="entry name" value="F-box"/>
    <property type="match status" value="1"/>
</dbReference>
<dbReference type="SUPFAM" id="SSF81383">
    <property type="entry name" value="F-box domain"/>
    <property type="match status" value="1"/>
</dbReference>
<name>A0A2K2DI30_BRADI</name>
<dbReference type="PANTHER" id="PTHR32133:SF305">
    <property type="entry name" value="F-BOX DOMAIN-CONTAINING PROTEIN"/>
    <property type="match status" value="1"/>
</dbReference>
<proteinExistence type="predicted"/>
<dbReference type="FunCoup" id="A0A2K2DI30">
    <property type="interactions" value="122"/>
</dbReference>
<dbReference type="InterPro" id="IPR011043">
    <property type="entry name" value="Gal_Oxase/kelch_b-propeller"/>
</dbReference>
<dbReference type="PROSITE" id="PS50181">
    <property type="entry name" value="FBOX"/>
    <property type="match status" value="1"/>
</dbReference>
<dbReference type="OrthoDB" id="690324at2759"/>
<dbReference type="Gramene" id="PNT73928">
    <property type="protein sequence ID" value="PNT73928"/>
    <property type="gene ID" value="BRADI_1g04288v3"/>
</dbReference>
<keyword evidence="5" id="KW-1185">Reference proteome</keyword>
<dbReference type="PANTHER" id="PTHR32133">
    <property type="entry name" value="OS07G0120400 PROTEIN"/>
    <property type="match status" value="1"/>
</dbReference>
<feature type="region of interest" description="Disordered" evidence="1">
    <location>
        <begin position="321"/>
        <end position="372"/>
    </location>
</feature>
<dbReference type="EMBL" id="CM000880">
    <property type="protein sequence ID" value="PNT73928.1"/>
    <property type="molecule type" value="Genomic_DNA"/>
</dbReference>
<dbReference type="InterPro" id="IPR001810">
    <property type="entry name" value="F-box_dom"/>
</dbReference>
<dbReference type="Proteomes" id="UP000008810">
    <property type="component" value="Chromosome 1"/>
</dbReference>
<feature type="domain" description="F-box" evidence="2">
    <location>
        <begin position="5"/>
        <end position="54"/>
    </location>
</feature>
<reference evidence="4" key="3">
    <citation type="submission" date="2018-08" db="UniProtKB">
        <authorList>
            <consortium name="EnsemblPlants"/>
        </authorList>
    </citation>
    <scope>IDENTIFICATION</scope>
    <source>
        <strain evidence="4">cv. Bd21</strain>
    </source>
</reference>
<gene>
    <name evidence="3" type="ORF">BRADI_1g04288v3</name>
</gene>
<evidence type="ECO:0000259" key="2">
    <source>
        <dbReference type="PROSITE" id="PS50181"/>
    </source>
</evidence>
<accession>A0A2K2DI30</accession>
<evidence type="ECO:0000313" key="4">
    <source>
        <dbReference type="EnsemblPlants" id="PNT73928"/>
    </source>
</evidence>
<protein>
    <recommendedName>
        <fullName evidence="2">F-box domain-containing protein</fullName>
    </recommendedName>
</protein>
<organism evidence="3">
    <name type="scientific">Brachypodium distachyon</name>
    <name type="common">Purple false brome</name>
    <name type="synonym">Trachynia distachya</name>
    <dbReference type="NCBI Taxonomy" id="15368"/>
    <lineage>
        <taxon>Eukaryota</taxon>
        <taxon>Viridiplantae</taxon>
        <taxon>Streptophyta</taxon>
        <taxon>Embryophyta</taxon>
        <taxon>Tracheophyta</taxon>
        <taxon>Spermatophyta</taxon>
        <taxon>Magnoliopsida</taxon>
        <taxon>Liliopsida</taxon>
        <taxon>Poales</taxon>
        <taxon>Poaceae</taxon>
        <taxon>BOP clade</taxon>
        <taxon>Pooideae</taxon>
        <taxon>Stipodae</taxon>
        <taxon>Brachypodieae</taxon>
        <taxon>Brachypodium</taxon>
    </lineage>
</organism>
<dbReference type="SUPFAM" id="SSF50965">
    <property type="entry name" value="Galactose oxidase, central domain"/>
    <property type="match status" value="1"/>
</dbReference>
<evidence type="ECO:0000313" key="3">
    <source>
        <dbReference type="EMBL" id="PNT73928.1"/>
    </source>
</evidence>
<evidence type="ECO:0000313" key="5">
    <source>
        <dbReference type="Proteomes" id="UP000008810"/>
    </source>
</evidence>
<dbReference type="InParanoid" id="A0A2K2DI30"/>
<reference evidence="3" key="2">
    <citation type="submission" date="2017-06" db="EMBL/GenBank/DDBJ databases">
        <title>WGS assembly of Brachypodium distachyon.</title>
        <authorList>
            <consortium name="The International Brachypodium Initiative"/>
            <person name="Lucas S."/>
            <person name="Harmon-Smith M."/>
            <person name="Lail K."/>
            <person name="Tice H."/>
            <person name="Grimwood J."/>
            <person name="Bruce D."/>
            <person name="Barry K."/>
            <person name="Shu S."/>
            <person name="Lindquist E."/>
            <person name="Wang M."/>
            <person name="Pitluck S."/>
            <person name="Vogel J.P."/>
            <person name="Garvin D.F."/>
            <person name="Mockler T.C."/>
            <person name="Schmutz J."/>
            <person name="Rokhsar D."/>
            <person name="Bevan M.W."/>
        </authorList>
    </citation>
    <scope>NUCLEOTIDE SEQUENCE</scope>
    <source>
        <strain evidence="3">Bd21</strain>
    </source>
</reference>
<dbReference type="EnsemblPlants" id="PNT73928">
    <property type="protein sequence ID" value="PNT73928"/>
    <property type="gene ID" value="BRADI_1g04288v3"/>
</dbReference>
<reference evidence="3 4" key="1">
    <citation type="journal article" date="2010" name="Nature">
        <title>Genome sequencing and analysis of the model grass Brachypodium distachyon.</title>
        <authorList>
            <consortium name="International Brachypodium Initiative"/>
        </authorList>
    </citation>
    <scope>NUCLEOTIDE SEQUENCE [LARGE SCALE GENOMIC DNA]</scope>
    <source>
        <strain evidence="3 4">Bd21</strain>
    </source>
</reference>
<dbReference type="SMART" id="SM00256">
    <property type="entry name" value="FBOX"/>
    <property type="match status" value="1"/>
</dbReference>
<evidence type="ECO:0000256" key="1">
    <source>
        <dbReference type="SAM" id="MobiDB-lite"/>
    </source>
</evidence>
<dbReference type="AlphaFoldDB" id="A0A2K2DI30"/>
<dbReference type="InterPro" id="IPR036047">
    <property type="entry name" value="F-box-like_dom_sf"/>
</dbReference>
<sequence length="372" mass="41388">MEPSRGKLPTLPEDVIEDIFLRLPPDEPACLLRASLASKKWSEVVSSRGFRDRLLALHRTRTPPVLGVLHGNDWDNNVPRFIHTTASPFSLAAPDYRSWRALDCRHGRALFLSDEGQVPPQLLVWEPITGTQQRVPVPVPAAYRSGHSNAAVFCAADGCDHHDCLGGPFRVAFVFGLVLRKWDLSTASTSARVYSSETGTWGQRTVMHDEYGYYSSHISSVLVGRSLLYFSSDQGTILEYDVARHALASLDLPDPELEYNLMLTVDGGLGVICESYKSELKVWSWQEAIDGSDTESSEVGLVNGLKPHRTQAVPCNITCVNQPRPDHKSNQKTQTTPHHAEFPSILNRNQFRNHGLNPNIRPTATKAPTYVR</sequence>